<keyword evidence="2" id="KW-1133">Transmembrane helix</keyword>
<feature type="compositionally biased region" description="Basic and acidic residues" evidence="1">
    <location>
        <begin position="484"/>
        <end position="505"/>
    </location>
</feature>
<feature type="region of interest" description="Disordered" evidence="1">
    <location>
        <begin position="482"/>
        <end position="508"/>
    </location>
</feature>
<dbReference type="AlphaFoldDB" id="A0A2C6LH47"/>
<feature type="transmembrane region" description="Helical" evidence="2">
    <location>
        <begin position="406"/>
        <end position="427"/>
    </location>
</feature>
<feature type="compositionally biased region" description="Basic and acidic residues" evidence="1">
    <location>
        <begin position="156"/>
        <end position="166"/>
    </location>
</feature>
<feature type="transmembrane region" description="Helical" evidence="2">
    <location>
        <begin position="447"/>
        <end position="467"/>
    </location>
</feature>
<dbReference type="RefSeq" id="XP_067927409.1">
    <property type="nucleotide sequence ID" value="XM_068060615.1"/>
</dbReference>
<dbReference type="OrthoDB" id="332264at2759"/>
<dbReference type="GeneID" id="94423826"/>
<organism evidence="3 4">
    <name type="scientific">Cystoisospora suis</name>
    <dbReference type="NCBI Taxonomy" id="483139"/>
    <lineage>
        <taxon>Eukaryota</taxon>
        <taxon>Sar</taxon>
        <taxon>Alveolata</taxon>
        <taxon>Apicomplexa</taxon>
        <taxon>Conoidasida</taxon>
        <taxon>Coccidia</taxon>
        <taxon>Eucoccidiorida</taxon>
        <taxon>Eimeriorina</taxon>
        <taxon>Sarcocystidae</taxon>
        <taxon>Cystoisospora</taxon>
    </lineage>
</organism>
<feature type="compositionally biased region" description="Polar residues" evidence="1">
    <location>
        <begin position="78"/>
        <end position="90"/>
    </location>
</feature>
<feature type="region of interest" description="Disordered" evidence="1">
    <location>
        <begin position="50"/>
        <end position="182"/>
    </location>
</feature>
<evidence type="ECO:0000256" key="1">
    <source>
        <dbReference type="SAM" id="MobiDB-lite"/>
    </source>
</evidence>
<evidence type="ECO:0000313" key="3">
    <source>
        <dbReference type="EMBL" id="PHJ25763.1"/>
    </source>
</evidence>
<evidence type="ECO:0000256" key="2">
    <source>
        <dbReference type="SAM" id="Phobius"/>
    </source>
</evidence>
<comment type="caution">
    <text evidence="3">The sequence shown here is derived from an EMBL/GenBank/DDBJ whole genome shotgun (WGS) entry which is preliminary data.</text>
</comment>
<dbReference type="EMBL" id="MIGC01000165">
    <property type="protein sequence ID" value="PHJ25763.1"/>
    <property type="molecule type" value="Genomic_DNA"/>
</dbReference>
<keyword evidence="2 3" id="KW-0812">Transmembrane</keyword>
<name>A0A2C6LH47_9APIC</name>
<keyword evidence="2" id="KW-0472">Membrane</keyword>
<proteinExistence type="predicted"/>
<sequence length="521" mass="57260">MAVQDRSRGCPRSPLAVFHTLSAGRFITAALFALSFHVLTLSQGVPGLQTSSLEAPPVPYLSTAEAGDGKTKEKGTVADTNSGRPSSRLTQTKKRDEKRKGRQFSGQHEVDFELSGKQRHVEQSQPDTGPDSFGAHAPADGVDAGPTQGSLSQTHRGQEKTQRVDGFRPPSNMAAAPETPRDCAEEKLIPPAHLPGSTAVVASASRELRPNGKLRRAKWKALDKSRDTVDKLATDNGGIRLLASVIPAGPDQAEGEERRPAEASERRALQKELFRRFEEAEQKAIGRIRPLDVLFEERRGARYEYLMHLRPGRPGLLRGVHLLVFLVVLASSRPESWNYLYLLVGWGWVAAAFLTLCLYSLKRDRLLTSIARELKSGRWWGKSLEEKKAAQSLLLKVILEREKPRIAGSSAIGAGLSFLLLSLFVGRKPAVGPVVPQTPHALLSLDSYFPQIVTAVLLLYGAIRLLSSLAARRRYAKILGSKGETTKKARGGRREQRKQGQERRANAHAVLQPYVEKVRAT</sequence>
<evidence type="ECO:0000313" key="4">
    <source>
        <dbReference type="Proteomes" id="UP000221165"/>
    </source>
</evidence>
<protein>
    <submittedName>
        <fullName evidence="3">Transmembrane protein</fullName>
    </submittedName>
</protein>
<keyword evidence="4" id="KW-1185">Reference proteome</keyword>
<feature type="compositionally biased region" description="Basic and acidic residues" evidence="1">
    <location>
        <begin position="108"/>
        <end position="122"/>
    </location>
</feature>
<gene>
    <name evidence="3" type="ORF">CSUI_000381</name>
</gene>
<feature type="transmembrane region" description="Helical" evidence="2">
    <location>
        <begin position="339"/>
        <end position="361"/>
    </location>
</feature>
<feature type="compositionally biased region" description="Basic and acidic residues" evidence="1">
    <location>
        <begin position="67"/>
        <end position="76"/>
    </location>
</feature>
<dbReference type="Proteomes" id="UP000221165">
    <property type="component" value="Unassembled WGS sequence"/>
</dbReference>
<reference evidence="3 4" key="1">
    <citation type="journal article" date="2017" name="Int. J. Parasitol.">
        <title>The genome of the protozoan parasite Cystoisospora suis and a reverse vaccinology approach to identify vaccine candidates.</title>
        <authorList>
            <person name="Palmieri N."/>
            <person name="Shrestha A."/>
            <person name="Ruttkowski B."/>
            <person name="Beck T."/>
            <person name="Vogl C."/>
            <person name="Tomley F."/>
            <person name="Blake D.P."/>
            <person name="Joachim A."/>
        </authorList>
    </citation>
    <scope>NUCLEOTIDE SEQUENCE [LARGE SCALE GENOMIC DNA]</scope>
    <source>
        <strain evidence="3 4">Wien I</strain>
    </source>
</reference>
<accession>A0A2C6LH47</accession>
<dbReference type="VEuPathDB" id="ToxoDB:CSUI_000381"/>